<organism evidence="3 4">
    <name type="scientific">Candidatus Adlerbacteria bacterium RIFCSPLOWO2_01_FULL_54_21b</name>
    <dbReference type="NCBI Taxonomy" id="1797245"/>
    <lineage>
        <taxon>Bacteria</taxon>
        <taxon>Candidatus Adleribacteriota</taxon>
    </lineage>
</organism>
<dbReference type="PANTHER" id="PTHR11749">
    <property type="entry name" value="RIBULOSE-5-PHOSPHATE-3-EPIMERASE"/>
    <property type="match status" value="1"/>
</dbReference>
<dbReference type="GO" id="GO:0046872">
    <property type="term" value="F:metal ion binding"/>
    <property type="evidence" value="ECO:0007669"/>
    <property type="project" value="UniProtKB-KW"/>
</dbReference>
<dbReference type="EMBL" id="MEWZ01000007">
    <property type="protein sequence ID" value="OGC87126.1"/>
    <property type="molecule type" value="Genomic_DNA"/>
</dbReference>
<dbReference type="Pfam" id="PF00834">
    <property type="entry name" value="Ribul_P_3_epim"/>
    <property type="match status" value="1"/>
</dbReference>
<sequence length="210" mass="22829">MIEIIPAVLPRSIVELREGLSVLKGVSALVQIDIVADILGSEEALPMWEEFDFEFDIFLDHPERIVEQCVALGGSRIVVHAGHSGAREALEALQPRRDGEYAVATGLGLAVFDTLDTLEPFAGLYDFVQVMGIVNEGRQGEPFDEHAVSLTRALRAAYPQLFIQVDGHTAGHEQVLAEAGANRLIVGSAILGADDPKRAYEEVYTRANAH</sequence>
<evidence type="ECO:0000313" key="3">
    <source>
        <dbReference type="EMBL" id="OGC87126.1"/>
    </source>
</evidence>
<dbReference type="STRING" id="1797245.A2949_01285"/>
<dbReference type="SUPFAM" id="SSF51366">
    <property type="entry name" value="Ribulose-phoshate binding barrel"/>
    <property type="match status" value="1"/>
</dbReference>
<dbReference type="InterPro" id="IPR013785">
    <property type="entry name" value="Aldolase_TIM"/>
</dbReference>
<comment type="caution">
    <text evidence="3">The sequence shown here is derived from an EMBL/GenBank/DDBJ whole genome shotgun (WGS) entry which is preliminary data.</text>
</comment>
<keyword evidence="2" id="KW-0413">Isomerase</keyword>
<protein>
    <recommendedName>
        <fullName evidence="5">Orotidine 5'-phosphate decarboxylase domain-containing protein</fullName>
    </recommendedName>
</protein>
<keyword evidence="1" id="KW-0479">Metal-binding</keyword>
<proteinExistence type="predicted"/>
<gene>
    <name evidence="3" type="ORF">A2949_01285</name>
</gene>
<dbReference type="InterPro" id="IPR011060">
    <property type="entry name" value="RibuloseP-bd_barrel"/>
</dbReference>
<name>A0A1F4Y017_9BACT</name>
<accession>A0A1F4Y017</accession>
<reference evidence="3 4" key="1">
    <citation type="journal article" date="2016" name="Nat. Commun.">
        <title>Thousands of microbial genomes shed light on interconnected biogeochemical processes in an aquifer system.</title>
        <authorList>
            <person name="Anantharaman K."/>
            <person name="Brown C.T."/>
            <person name="Hug L.A."/>
            <person name="Sharon I."/>
            <person name="Castelle C.J."/>
            <person name="Probst A.J."/>
            <person name="Thomas B.C."/>
            <person name="Singh A."/>
            <person name="Wilkins M.J."/>
            <person name="Karaoz U."/>
            <person name="Brodie E.L."/>
            <person name="Williams K.H."/>
            <person name="Hubbard S.S."/>
            <person name="Banfield J.F."/>
        </authorList>
    </citation>
    <scope>NUCLEOTIDE SEQUENCE [LARGE SCALE GENOMIC DNA]</scope>
</reference>
<evidence type="ECO:0000256" key="2">
    <source>
        <dbReference type="ARBA" id="ARBA00023235"/>
    </source>
</evidence>
<dbReference type="GO" id="GO:0016857">
    <property type="term" value="F:racemase and epimerase activity, acting on carbohydrates and derivatives"/>
    <property type="evidence" value="ECO:0007669"/>
    <property type="project" value="InterPro"/>
</dbReference>
<dbReference type="AlphaFoldDB" id="A0A1F4Y017"/>
<evidence type="ECO:0000256" key="1">
    <source>
        <dbReference type="ARBA" id="ARBA00022723"/>
    </source>
</evidence>
<dbReference type="Proteomes" id="UP000178585">
    <property type="component" value="Unassembled WGS sequence"/>
</dbReference>
<dbReference type="InterPro" id="IPR000056">
    <property type="entry name" value="Ribul_P_3_epim-like"/>
</dbReference>
<dbReference type="Gene3D" id="3.20.20.70">
    <property type="entry name" value="Aldolase class I"/>
    <property type="match status" value="1"/>
</dbReference>
<dbReference type="GO" id="GO:0005975">
    <property type="term" value="P:carbohydrate metabolic process"/>
    <property type="evidence" value="ECO:0007669"/>
    <property type="project" value="InterPro"/>
</dbReference>
<evidence type="ECO:0000313" key="4">
    <source>
        <dbReference type="Proteomes" id="UP000178585"/>
    </source>
</evidence>
<evidence type="ECO:0008006" key="5">
    <source>
        <dbReference type="Google" id="ProtNLM"/>
    </source>
</evidence>